<dbReference type="AlphaFoldDB" id="A0A081RQ22"/>
<dbReference type="SUPFAM" id="SSF55961">
    <property type="entry name" value="Bet v1-like"/>
    <property type="match status" value="1"/>
</dbReference>
<evidence type="ECO:0000313" key="2">
    <source>
        <dbReference type="Proteomes" id="UP000028059"/>
    </source>
</evidence>
<sequence length="148" mass="17256">MKQFTLERFSKLSQPDIFQISIDVENFHNIMPDYFKSLDVLEENKYGMIVNEKIHFLGIPTQIKTKHIIIHPNIHGIHILAGPLKGTSFIESYVEKDNGTMITIDVTLHFNNFFKLFPFLQNLVVKKMSKTMDEFVRCTEKSYPMISS</sequence>
<keyword evidence="2" id="KW-1185">Reference proteome</keyword>
<name>A0A081RQ22_9ARCH</name>
<dbReference type="Proteomes" id="UP000028059">
    <property type="component" value="Unassembled WGS sequence"/>
</dbReference>
<dbReference type="EMBL" id="JOKN01000002">
    <property type="protein sequence ID" value="KEQ57295.1"/>
    <property type="molecule type" value="Genomic_DNA"/>
</dbReference>
<accession>A0A081RQ22</accession>
<evidence type="ECO:0000313" key="1">
    <source>
        <dbReference type="EMBL" id="KEQ57295.1"/>
    </source>
</evidence>
<protein>
    <recommendedName>
        <fullName evidence="3">Cyclase-dehydrase protein</fullName>
    </recommendedName>
</protein>
<reference evidence="1 2" key="1">
    <citation type="submission" date="2014-06" db="EMBL/GenBank/DDBJ databases">
        <authorList>
            <person name="Ngugi D.K."/>
            <person name="Blom J."/>
            <person name="Alam I."/>
            <person name="Rashid M."/>
            <person name="Ba Alawi W."/>
            <person name="Zhang G."/>
            <person name="Hikmawan T."/>
            <person name="Guan Y."/>
            <person name="Antunes A."/>
            <person name="Siam R."/>
            <person name="ElDorry H."/>
            <person name="Bajic V."/>
            <person name="Stingl U."/>
        </authorList>
    </citation>
    <scope>NUCLEOTIDE SEQUENCE [LARGE SCALE GENOMIC DNA]</scope>
    <source>
        <strain evidence="1">SCGC AAA799-N04</strain>
    </source>
</reference>
<proteinExistence type="predicted"/>
<gene>
    <name evidence="1" type="ORF">AAA799N04_00245</name>
</gene>
<organism evidence="1 2">
    <name type="scientific">Marine Group I thaumarchaeote SCGC AAA799-N04</name>
    <dbReference type="NCBI Taxonomy" id="1502293"/>
    <lineage>
        <taxon>Archaea</taxon>
        <taxon>Nitrososphaerota</taxon>
        <taxon>Marine Group I</taxon>
    </lineage>
</organism>
<comment type="caution">
    <text evidence="1">The sequence shown here is derived from an EMBL/GenBank/DDBJ whole genome shotgun (WGS) entry which is preliminary data.</text>
</comment>
<dbReference type="InterPro" id="IPR023393">
    <property type="entry name" value="START-like_dom_sf"/>
</dbReference>
<evidence type="ECO:0008006" key="3">
    <source>
        <dbReference type="Google" id="ProtNLM"/>
    </source>
</evidence>
<dbReference type="Gene3D" id="3.30.530.20">
    <property type="match status" value="1"/>
</dbReference>